<sequence>MIDPIEIFWSPAGDSMPTLGSRELADFHDGDTPKIKMPVRMLSVDTPEVTAKTPEKAEKIDQNFLQLAAWIRDGKAPISKDLAKFLLPKLETGKAGTLQFKQGTEAAAFAEQNIRKRLRLPNDKMRKIFIRTADAPFCNSHRLLAYIAPNYTPEELATIPRKDRPTFNLDLIAAGWAAPFIIYPSIPGELDMPIFLAAAEKAVADEKKIWGDPATLLAYEYRAMEDLHTVTKKIVEKKPLRPGEEFSWRERYCVDMRSRTLHGPEDYFRVPPIYRLFLWPQDVAEAVGLLNLTPSARLARGD</sequence>
<evidence type="ECO:0000313" key="1">
    <source>
        <dbReference type="EMBL" id="MDT0341357.1"/>
    </source>
</evidence>
<keyword evidence="2" id="KW-1185">Reference proteome</keyword>
<dbReference type="Proteomes" id="UP001183246">
    <property type="component" value="Unassembled WGS sequence"/>
</dbReference>
<dbReference type="RefSeq" id="WP_311702475.1">
    <property type="nucleotide sequence ID" value="NZ_JAVREL010000001.1"/>
</dbReference>
<accession>A0ABU2MID9</accession>
<protein>
    <submittedName>
        <fullName evidence="1">Nuclease</fullName>
    </submittedName>
</protein>
<dbReference type="InterPro" id="IPR035437">
    <property type="entry name" value="SNase_OB-fold_sf"/>
</dbReference>
<reference evidence="2" key="1">
    <citation type="submission" date="2023-07" db="EMBL/GenBank/DDBJ databases">
        <title>30 novel species of actinomycetes from the DSMZ collection.</title>
        <authorList>
            <person name="Nouioui I."/>
        </authorList>
    </citation>
    <scope>NUCLEOTIDE SEQUENCE [LARGE SCALE GENOMIC DNA]</scope>
    <source>
        <strain evidence="2">DSM 44938</strain>
    </source>
</reference>
<dbReference type="SUPFAM" id="SSF50199">
    <property type="entry name" value="Staphylococcal nuclease"/>
    <property type="match status" value="1"/>
</dbReference>
<gene>
    <name evidence="1" type="ORF">RM590_01620</name>
</gene>
<proteinExistence type="predicted"/>
<dbReference type="EMBL" id="JAVREL010000001">
    <property type="protein sequence ID" value="MDT0341357.1"/>
    <property type="molecule type" value="Genomic_DNA"/>
</dbReference>
<evidence type="ECO:0000313" key="2">
    <source>
        <dbReference type="Proteomes" id="UP001183246"/>
    </source>
</evidence>
<organism evidence="1 2">
    <name type="scientific">Streptomyces litchfieldiae</name>
    <dbReference type="NCBI Taxonomy" id="3075543"/>
    <lineage>
        <taxon>Bacteria</taxon>
        <taxon>Bacillati</taxon>
        <taxon>Actinomycetota</taxon>
        <taxon>Actinomycetes</taxon>
        <taxon>Kitasatosporales</taxon>
        <taxon>Streptomycetaceae</taxon>
        <taxon>Streptomyces</taxon>
    </lineage>
</organism>
<comment type="caution">
    <text evidence="1">The sequence shown here is derived from an EMBL/GenBank/DDBJ whole genome shotgun (WGS) entry which is preliminary data.</text>
</comment>
<name>A0ABU2MID9_9ACTN</name>
<dbReference type="Gene3D" id="2.40.50.90">
    <property type="match status" value="1"/>
</dbReference>